<proteinExistence type="predicted"/>
<dbReference type="PANTHER" id="PTHR10590:SF4">
    <property type="entry name" value="SOLUTE CARRIER FAMILY 28 MEMBER 3"/>
    <property type="match status" value="1"/>
</dbReference>
<dbReference type="AlphaFoldDB" id="A0A0B1SSD9"/>
<evidence type="ECO:0000259" key="1">
    <source>
        <dbReference type="Pfam" id="PF07662"/>
    </source>
</evidence>
<dbReference type="OrthoDB" id="6075923at2759"/>
<gene>
    <name evidence="2" type="ORF">OESDEN_13429</name>
</gene>
<dbReference type="EMBL" id="KN559341">
    <property type="protein sequence ID" value="KHJ86811.1"/>
    <property type="molecule type" value="Genomic_DNA"/>
</dbReference>
<feature type="domain" description="Concentrative nucleoside transporter C-terminal" evidence="1">
    <location>
        <begin position="1"/>
        <end position="107"/>
    </location>
</feature>
<evidence type="ECO:0000313" key="3">
    <source>
        <dbReference type="Proteomes" id="UP000053660"/>
    </source>
</evidence>
<name>A0A0B1SSD9_OESDE</name>
<protein>
    <recommendedName>
        <fullName evidence="1">Concentrative nucleoside transporter C-terminal domain-containing protein</fullName>
    </recommendedName>
</protein>
<evidence type="ECO:0000313" key="2">
    <source>
        <dbReference type="EMBL" id="KHJ86811.1"/>
    </source>
</evidence>
<dbReference type="GO" id="GO:0005886">
    <property type="term" value="C:plasma membrane"/>
    <property type="evidence" value="ECO:0007669"/>
    <property type="project" value="TreeGrafter"/>
</dbReference>
<dbReference type="GO" id="GO:0005415">
    <property type="term" value="F:nucleoside:sodium symporter activity"/>
    <property type="evidence" value="ECO:0007669"/>
    <property type="project" value="TreeGrafter"/>
</dbReference>
<dbReference type="InterPro" id="IPR011657">
    <property type="entry name" value="CNT_C_dom"/>
</dbReference>
<feature type="non-terminal residue" evidence="2">
    <location>
        <position position="109"/>
    </location>
</feature>
<dbReference type="Pfam" id="PF07662">
    <property type="entry name" value="Nucleos_tra2_C"/>
    <property type="match status" value="1"/>
</dbReference>
<sequence>MAGMHLVVAIAANLVALLAFLGLVDSILLYFGDLIGQGPWSLESFMGYVMFPVAYLMGVTGDVQETLDVARLIGTKTAVNEFVAYKRLGELLSSKSHKISVGASYGFVL</sequence>
<reference evidence="2 3" key="1">
    <citation type="submission" date="2014-03" db="EMBL/GenBank/DDBJ databases">
        <title>Draft genome of the hookworm Oesophagostomum dentatum.</title>
        <authorList>
            <person name="Mitreva M."/>
        </authorList>
    </citation>
    <scope>NUCLEOTIDE SEQUENCE [LARGE SCALE GENOMIC DNA]</scope>
    <source>
        <strain evidence="2 3">OD-Hann</strain>
    </source>
</reference>
<keyword evidence="3" id="KW-1185">Reference proteome</keyword>
<dbReference type="InterPro" id="IPR008276">
    <property type="entry name" value="C_nuclsd_transpt"/>
</dbReference>
<organism evidence="2 3">
    <name type="scientific">Oesophagostomum dentatum</name>
    <name type="common">Nodular worm</name>
    <dbReference type="NCBI Taxonomy" id="61180"/>
    <lineage>
        <taxon>Eukaryota</taxon>
        <taxon>Metazoa</taxon>
        <taxon>Ecdysozoa</taxon>
        <taxon>Nematoda</taxon>
        <taxon>Chromadorea</taxon>
        <taxon>Rhabditida</taxon>
        <taxon>Rhabditina</taxon>
        <taxon>Rhabditomorpha</taxon>
        <taxon>Strongyloidea</taxon>
        <taxon>Strongylidae</taxon>
        <taxon>Oesophagostomum</taxon>
    </lineage>
</organism>
<dbReference type="PANTHER" id="PTHR10590">
    <property type="entry name" value="SODIUM/NUCLEOSIDE COTRANSPORTER"/>
    <property type="match status" value="1"/>
</dbReference>
<accession>A0A0B1SSD9</accession>
<dbReference type="Proteomes" id="UP000053660">
    <property type="component" value="Unassembled WGS sequence"/>
</dbReference>